<dbReference type="Proteomes" id="UP000009022">
    <property type="component" value="Unassembled WGS sequence"/>
</dbReference>
<dbReference type="SUPFAM" id="SSF53474">
    <property type="entry name" value="alpha/beta-Hydrolases"/>
    <property type="match status" value="1"/>
</dbReference>
<dbReference type="InterPro" id="IPR002018">
    <property type="entry name" value="CarbesteraseB"/>
</dbReference>
<organism evidence="5 6">
    <name type="scientific">Trichoplax adhaerens</name>
    <name type="common">Trichoplax reptans</name>
    <dbReference type="NCBI Taxonomy" id="10228"/>
    <lineage>
        <taxon>Eukaryota</taxon>
        <taxon>Metazoa</taxon>
        <taxon>Placozoa</taxon>
        <taxon>Uniplacotomia</taxon>
        <taxon>Trichoplacea</taxon>
        <taxon>Trichoplacidae</taxon>
        <taxon>Trichoplax</taxon>
    </lineage>
</organism>
<dbReference type="RefSeq" id="XP_002118768.1">
    <property type="nucleotide sequence ID" value="XM_002118732.1"/>
</dbReference>
<dbReference type="InterPro" id="IPR050309">
    <property type="entry name" value="Type-B_Carboxylest/Lipase"/>
</dbReference>
<feature type="non-terminal residue" evidence="5">
    <location>
        <position position="227"/>
    </location>
</feature>
<accession>B3SEU9</accession>
<dbReference type="FunFam" id="3.40.50.1820:FF:000725">
    <property type="entry name" value="Carboxylic ester hydrolase"/>
    <property type="match status" value="1"/>
</dbReference>
<dbReference type="PANTHER" id="PTHR11559">
    <property type="entry name" value="CARBOXYLESTERASE"/>
    <property type="match status" value="1"/>
</dbReference>
<dbReference type="eggNOG" id="KOG1516">
    <property type="taxonomic scope" value="Eukaryota"/>
</dbReference>
<dbReference type="HOGENOM" id="CLU_006586_4_2_1"/>
<dbReference type="ESTHER" id="triad-b3seu9">
    <property type="family name" value="Carb_B_Root"/>
</dbReference>
<dbReference type="InParanoid" id="B3SEU9"/>
<dbReference type="OMA" id="MEAINCT"/>
<name>B3SEU9_TRIAD</name>
<evidence type="ECO:0000313" key="6">
    <source>
        <dbReference type="Proteomes" id="UP000009022"/>
    </source>
</evidence>
<protein>
    <recommendedName>
        <fullName evidence="3">Carboxylic ester hydrolase</fullName>
        <ecNumber evidence="3">3.1.1.-</ecNumber>
    </recommendedName>
</protein>
<dbReference type="PhylomeDB" id="B3SEU9"/>
<evidence type="ECO:0000256" key="2">
    <source>
        <dbReference type="ARBA" id="ARBA00022801"/>
    </source>
</evidence>
<dbReference type="InterPro" id="IPR029058">
    <property type="entry name" value="AB_hydrolase_fold"/>
</dbReference>
<gene>
    <name evidence="5" type="ORF">TRIADDRAFT_34708</name>
</gene>
<evidence type="ECO:0000256" key="1">
    <source>
        <dbReference type="ARBA" id="ARBA00005964"/>
    </source>
</evidence>
<evidence type="ECO:0000259" key="4">
    <source>
        <dbReference type="Pfam" id="PF00135"/>
    </source>
</evidence>
<dbReference type="STRING" id="10228.B3SEU9"/>
<dbReference type="AlphaFoldDB" id="B3SEU9"/>
<evidence type="ECO:0000256" key="3">
    <source>
        <dbReference type="RuleBase" id="RU361235"/>
    </source>
</evidence>
<dbReference type="EC" id="3.1.1.-" evidence="3"/>
<comment type="similarity">
    <text evidence="1 3">Belongs to the type-B carboxylesterase/lipase family.</text>
</comment>
<keyword evidence="6" id="KW-1185">Reference proteome</keyword>
<reference evidence="5 6" key="1">
    <citation type="journal article" date="2008" name="Nature">
        <title>The Trichoplax genome and the nature of placozoans.</title>
        <authorList>
            <person name="Srivastava M."/>
            <person name="Begovic E."/>
            <person name="Chapman J."/>
            <person name="Putnam N.H."/>
            <person name="Hellsten U."/>
            <person name="Kawashima T."/>
            <person name="Kuo A."/>
            <person name="Mitros T."/>
            <person name="Salamov A."/>
            <person name="Carpenter M.L."/>
            <person name="Signorovitch A.Y."/>
            <person name="Moreno M.A."/>
            <person name="Kamm K."/>
            <person name="Grimwood J."/>
            <person name="Schmutz J."/>
            <person name="Shapiro H."/>
            <person name="Grigoriev I.V."/>
            <person name="Buss L.W."/>
            <person name="Schierwater B."/>
            <person name="Dellaporta S.L."/>
            <person name="Rokhsar D.S."/>
        </authorList>
    </citation>
    <scope>NUCLEOTIDE SEQUENCE [LARGE SCALE GENOMIC DNA]</scope>
    <source>
        <strain evidence="5 6">Grell-BS-1999</strain>
    </source>
</reference>
<dbReference type="InterPro" id="IPR019826">
    <property type="entry name" value="Carboxylesterase_B_AS"/>
</dbReference>
<dbReference type="OrthoDB" id="3200163at2759"/>
<dbReference type="Pfam" id="PF00135">
    <property type="entry name" value="COesterase"/>
    <property type="match status" value="1"/>
</dbReference>
<dbReference type="Gene3D" id="3.40.50.1820">
    <property type="entry name" value="alpha/beta hydrolase"/>
    <property type="match status" value="1"/>
</dbReference>
<dbReference type="EMBL" id="DS985653">
    <property type="protein sequence ID" value="EDV18746.1"/>
    <property type="molecule type" value="Genomic_DNA"/>
</dbReference>
<proteinExistence type="inferred from homology"/>
<keyword evidence="2 3" id="KW-0378">Hydrolase</keyword>
<feature type="domain" description="Carboxylesterase type B" evidence="4">
    <location>
        <begin position="8"/>
        <end position="227"/>
    </location>
</feature>
<dbReference type="CTD" id="6759982"/>
<dbReference type="PROSITE" id="PS00122">
    <property type="entry name" value="CARBOXYLESTERASE_B_1"/>
    <property type="match status" value="1"/>
</dbReference>
<dbReference type="KEGG" id="tad:TRIADDRAFT_34708"/>
<dbReference type="GO" id="GO:0016787">
    <property type="term" value="F:hydrolase activity"/>
    <property type="evidence" value="ECO:0007669"/>
    <property type="project" value="UniProtKB-KW"/>
</dbReference>
<evidence type="ECO:0000313" key="5">
    <source>
        <dbReference type="EMBL" id="EDV18746.1"/>
    </source>
</evidence>
<sequence length="227" mass="24607">MPFSNAQLIIPTKNGLVSGKTIITNDRTQFAYFGIPYAQPPINELRFKPPVPVKSWNGVLNATQYQYTCPQRLPLDFYTEPNSLASKTSEDCLYLNIFTSNPSRAGNMSVLFYIHGGGYRGGSGARWGGQILAAHEDIVVVTINYRIGILGFMTSGEEDIAKRAILANNGLKDQSLALQWVKDNIENFGGNPDFITLAGNSAGGSSAIYLMPSSKGLFRGVISQSGS</sequence>
<dbReference type="GeneID" id="6759982"/>